<dbReference type="AlphaFoldDB" id="A0A2T4JG97"/>
<dbReference type="Gene3D" id="2.40.128.270">
    <property type="match status" value="1"/>
</dbReference>
<dbReference type="InterPro" id="IPR033450">
    <property type="entry name" value="NlpE_C"/>
</dbReference>
<feature type="domain" description="NlpE C-terminal OB" evidence="2">
    <location>
        <begin position="177"/>
        <end position="264"/>
    </location>
</feature>
<comment type="caution">
    <text evidence="3">The sequence shown here is derived from an EMBL/GenBank/DDBJ whole genome shotgun (WGS) entry which is preliminary data.</text>
</comment>
<dbReference type="Pfam" id="PF09619">
    <property type="entry name" value="YscW"/>
    <property type="match status" value="1"/>
</dbReference>
<keyword evidence="4" id="KW-1185">Reference proteome</keyword>
<protein>
    <recommendedName>
        <fullName evidence="5">DUF306 domain-containing protein</fullName>
    </recommendedName>
</protein>
<sequence length="387" mass="40889">MTRPVLSCWLCVAWGDGSGIIGRRSVVASPQSSGVGMMVRLLAILVAALIGVAPGQADVIRGAAQWRERIALGPGVTLEVVLADTARADAPAAVIGRSVIDNVGNPPVAFQIDYAPAAMAPQGHYTLRATLTHKGRLLFSTDQGVRVLFEGAPRSVDLLLRPVPVSEPEQAPGDLPRLISGEVRLHRDGPALRECLTGRVFPLEPGGAFAGLEAAVRAHRSGPEAVVLASVEGRVITPPMSAGVAWPRLAVDRFIAVFPGESCDQHRAAAGLVNTYWKILALEGASLAPAPGRREPHLLLRGGEDAGFAATVGCNRIVGGYRLAGSALTFEPGAMTRMACPPQLDLWEERLRATLAQTQNYDLGGQVLTLRNARGRAIADFRAVYLP</sequence>
<evidence type="ECO:0000259" key="2">
    <source>
        <dbReference type="Pfam" id="PF17185"/>
    </source>
</evidence>
<dbReference type="PANTHER" id="PTHR38013">
    <property type="entry name" value="GLYCOPROTEIN/POLYSACCHARIDE METABOLISM"/>
    <property type="match status" value="1"/>
</dbReference>
<name>A0A2T4JG97_9RHOB</name>
<dbReference type="Pfam" id="PF03724">
    <property type="entry name" value="META"/>
    <property type="match status" value="1"/>
</dbReference>
<dbReference type="InterPro" id="IPR038139">
    <property type="entry name" value="NlpE_C_sf"/>
</dbReference>
<evidence type="ECO:0000259" key="1">
    <source>
        <dbReference type="Pfam" id="PF03724"/>
    </source>
</evidence>
<gene>
    <name evidence="3" type="ORF">C5F46_11765</name>
</gene>
<dbReference type="InterPro" id="IPR053196">
    <property type="entry name" value="Lipoprotein_YbaY-like"/>
</dbReference>
<dbReference type="InterPro" id="IPR038670">
    <property type="entry name" value="HslJ-like_sf"/>
</dbReference>
<evidence type="ECO:0000313" key="4">
    <source>
        <dbReference type="Proteomes" id="UP000241899"/>
    </source>
</evidence>
<dbReference type="InterPro" id="IPR005184">
    <property type="entry name" value="DUF306_Meta_HslJ"/>
</dbReference>
<dbReference type="OrthoDB" id="9809132at2"/>
<dbReference type="Gene3D" id="2.40.50.540">
    <property type="match status" value="1"/>
</dbReference>
<dbReference type="InterPro" id="IPR039366">
    <property type="entry name" value="Pilotin"/>
</dbReference>
<proteinExistence type="predicted"/>
<dbReference type="PANTHER" id="PTHR38013:SF1">
    <property type="entry name" value="GLYCOPROTEIN_POLYSACCHARIDE METABOLISM"/>
    <property type="match status" value="1"/>
</dbReference>
<dbReference type="EMBL" id="PZKF01000028">
    <property type="protein sequence ID" value="PTE16935.1"/>
    <property type="molecule type" value="Genomic_DNA"/>
</dbReference>
<reference evidence="3 4" key="1">
    <citation type="submission" date="2018-03" db="EMBL/GenBank/DDBJ databases">
        <title>Rhodobacter veldkampii.</title>
        <authorList>
            <person name="Meyer T.E."/>
            <person name="Miller S."/>
            <person name="Lodha T."/>
            <person name="Gandham S."/>
            <person name="Chintalapati S."/>
            <person name="Chintalapati V.R."/>
        </authorList>
    </citation>
    <scope>NUCLEOTIDE SEQUENCE [LARGE SCALE GENOMIC DNA]</scope>
    <source>
        <strain evidence="3 4">DSM 11550</strain>
    </source>
</reference>
<feature type="domain" description="DUF306" evidence="1">
    <location>
        <begin position="270"/>
        <end position="381"/>
    </location>
</feature>
<dbReference type="RefSeq" id="WP_107325546.1">
    <property type="nucleotide sequence ID" value="NZ_NHSP01000052.1"/>
</dbReference>
<organism evidence="3 4">
    <name type="scientific">Phaeovulum veldkampii DSM 11550</name>
    <dbReference type="NCBI Taxonomy" id="1185920"/>
    <lineage>
        <taxon>Bacteria</taxon>
        <taxon>Pseudomonadati</taxon>
        <taxon>Pseudomonadota</taxon>
        <taxon>Alphaproteobacteria</taxon>
        <taxon>Rhodobacterales</taxon>
        <taxon>Paracoccaceae</taxon>
        <taxon>Phaeovulum</taxon>
    </lineage>
</organism>
<evidence type="ECO:0008006" key="5">
    <source>
        <dbReference type="Google" id="ProtNLM"/>
    </source>
</evidence>
<accession>A0A2T4JG97</accession>
<dbReference type="Pfam" id="PF17185">
    <property type="entry name" value="NlpE_C"/>
    <property type="match status" value="1"/>
</dbReference>
<evidence type="ECO:0000313" key="3">
    <source>
        <dbReference type="EMBL" id="PTE16935.1"/>
    </source>
</evidence>
<dbReference type="Proteomes" id="UP000241899">
    <property type="component" value="Unassembled WGS sequence"/>
</dbReference>